<dbReference type="PIRSF" id="PIRSF000370">
    <property type="entry name" value="QueE"/>
    <property type="match status" value="1"/>
</dbReference>
<dbReference type="OrthoDB" id="9792276at2"/>
<dbReference type="GO" id="GO:0016840">
    <property type="term" value="F:carbon-nitrogen lyase activity"/>
    <property type="evidence" value="ECO:0007669"/>
    <property type="project" value="UniProtKB-UniRule"/>
</dbReference>
<keyword evidence="3 8" id="KW-0479">Metal-binding</keyword>
<dbReference type="PANTHER" id="PTHR42836">
    <property type="entry name" value="7-CARBOXY-7-DEAZAGUANINE SYNTHASE"/>
    <property type="match status" value="1"/>
</dbReference>
<comment type="cofactor">
    <cofactor evidence="8">
        <name>[4Fe-4S] cluster</name>
        <dbReference type="ChEBI" id="CHEBI:49883"/>
    </cofactor>
    <text evidence="8">Binds 1 [4Fe-4S] cluster. The cluster is coordinated with 3 cysteines and an exchangeable S-adenosyl-L-methionine.</text>
</comment>
<dbReference type="GO" id="GO:0051539">
    <property type="term" value="F:4 iron, 4 sulfur cluster binding"/>
    <property type="evidence" value="ECO:0007669"/>
    <property type="project" value="UniProtKB-UniRule"/>
</dbReference>
<dbReference type="RefSeq" id="WP_013219227.1">
    <property type="nucleotide sequence ID" value="NC_014315.1"/>
</dbReference>
<comment type="pathway">
    <text evidence="8">Purine metabolism; 7-cyano-7-deazaguanine biosynthesis.</text>
</comment>
<evidence type="ECO:0000313" key="10">
    <source>
        <dbReference type="EMBL" id="ADJ27115.1"/>
    </source>
</evidence>
<dbReference type="PROSITE" id="PS51918">
    <property type="entry name" value="RADICAL_SAM"/>
    <property type="match status" value="1"/>
</dbReference>
<protein>
    <recommendedName>
        <fullName evidence="8">7-carboxy-7-deazaguanine synthase</fullName>
        <shortName evidence="8">CDG synthase</shortName>
        <ecNumber evidence="8">4.3.99.3</ecNumber>
    </recommendedName>
    <alternativeName>
        <fullName evidence="8">Queuosine biosynthesis protein QueE</fullName>
    </alternativeName>
</protein>
<sequence length="213" mass="24203">MKRLRITEIFYSLQGEARSVGWPTAFVRLTGCPLRCHYCDTEYAFQGGNWMALDRILDVVAEFGVRHVTVTGGEPLVQSACLELLTRLCDAGYEVSLETSGALDISAIDCRVVKVMDWKTPGSGEEARNLYTNLAHLSSQDQVKLVLCNRHDYDWAKAVLDRHRLTEYCDVLFSPSHEQLSPTDLADWILADRLPVRMQIQLHKYLWGEEPGR</sequence>
<dbReference type="InterPro" id="IPR013785">
    <property type="entry name" value="Aldolase_TIM"/>
</dbReference>
<keyword evidence="2 8" id="KW-0949">S-adenosyl-L-methionine</keyword>
<feature type="binding site" evidence="8">
    <location>
        <position position="28"/>
    </location>
    <ligand>
        <name>substrate</name>
    </ligand>
</feature>
<evidence type="ECO:0000256" key="2">
    <source>
        <dbReference type="ARBA" id="ARBA00022691"/>
    </source>
</evidence>
<reference evidence="10 11" key="1">
    <citation type="submission" date="2010-06" db="EMBL/GenBank/DDBJ databases">
        <title>Complete sequence of chromosome of Nitrosococcus watsoni C-113.</title>
        <authorList>
            <consortium name="US DOE Joint Genome Institute"/>
            <person name="Lucas S."/>
            <person name="Copeland A."/>
            <person name="Lapidus A."/>
            <person name="Cheng J.-F."/>
            <person name="Bruce D."/>
            <person name="Goodwin L."/>
            <person name="Pitluck S."/>
            <person name="Malfatti S.A."/>
            <person name="Chain P.S.G."/>
            <person name="Land M."/>
            <person name="Hauser L."/>
            <person name="Kyrpides N."/>
            <person name="Ivanova N."/>
            <person name="Cambell M.A."/>
            <person name="Heidelberg J.F."/>
            <person name="Klotz M.G."/>
            <person name="Woyke T."/>
        </authorList>
    </citation>
    <scope>NUCLEOTIDE SEQUENCE [LARGE SCALE GENOMIC DNA]</scope>
    <source>
        <strain evidence="10 11">C-113</strain>
    </source>
</reference>
<evidence type="ECO:0000256" key="7">
    <source>
        <dbReference type="ARBA" id="ARBA00023239"/>
    </source>
</evidence>
<feature type="binding site" evidence="8">
    <location>
        <position position="73"/>
    </location>
    <ligand>
        <name>S-adenosyl-L-methionine</name>
        <dbReference type="ChEBI" id="CHEBI:59789"/>
    </ligand>
</feature>
<dbReference type="Proteomes" id="UP000000393">
    <property type="component" value="Chromosome"/>
</dbReference>
<feature type="binding site" evidence="8">
    <location>
        <position position="71"/>
    </location>
    <ligand>
        <name>substrate</name>
    </ligand>
</feature>
<dbReference type="InterPro" id="IPR007197">
    <property type="entry name" value="rSAM"/>
</dbReference>
<feature type="binding site" evidence="8">
    <location>
        <position position="32"/>
    </location>
    <ligand>
        <name>[4Fe-4S] cluster</name>
        <dbReference type="ChEBI" id="CHEBI:49883"/>
        <note>4Fe-4S-S-AdoMet</note>
    </ligand>
</feature>
<keyword evidence="6 8" id="KW-0411">Iron-sulfur</keyword>
<evidence type="ECO:0000256" key="1">
    <source>
        <dbReference type="ARBA" id="ARBA00022485"/>
    </source>
</evidence>
<evidence type="ECO:0000313" key="11">
    <source>
        <dbReference type="Proteomes" id="UP000000393"/>
    </source>
</evidence>
<evidence type="ECO:0000256" key="4">
    <source>
        <dbReference type="ARBA" id="ARBA00022842"/>
    </source>
</evidence>
<dbReference type="KEGG" id="nwa:Nwat_0138"/>
<keyword evidence="1 8" id="KW-0004">4Fe-4S</keyword>
<dbReference type="NCBIfam" id="TIGR04349">
    <property type="entry name" value="rSAM_QueE_gams"/>
    <property type="match status" value="1"/>
</dbReference>
<dbReference type="EMBL" id="CP002086">
    <property type="protein sequence ID" value="ADJ27115.1"/>
    <property type="molecule type" value="Genomic_DNA"/>
</dbReference>
<dbReference type="STRING" id="105559.Nwat_0138"/>
<accession>D8K8Q5</accession>
<comment type="catalytic activity">
    <reaction evidence="8">
        <text>6-carboxy-5,6,7,8-tetrahydropterin + H(+) = 7-carboxy-7-carbaguanine + NH4(+)</text>
        <dbReference type="Rhea" id="RHEA:27974"/>
        <dbReference type="ChEBI" id="CHEBI:15378"/>
        <dbReference type="ChEBI" id="CHEBI:28938"/>
        <dbReference type="ChEBI" id="CHEBI:61032"/>
        <dbReference type="ChEBI" id="CHEBI:61036"/>
        <dbReference type="EC" id="4.3.99.3"/>
    </reaction>
</comment>
<evidence type="ECO:0000256" key="8">
    <source>
        <dbReference type="HAMAP-Rule" id="MF_00917"/>
    </source>
</evidence>
<feature type="domain" description="Radical SAM core" evidence="9">
    <location>
        <begin position="19"/>
        <end position="209"/>
    </location>
</feature>
<dbReference type="Gene3D" id="3.20.20.70">
    <property type="entry name" value="Aldolase class I"/>
    <property type="match status" value="1"/>
</dbReference>
<feature type="binding site" evidence="8">
    <location>
        <position position="39"/>
    </location>
    <ligand>
        <name>[4Fe-4S] cluster</name>
        <dbReference type="ChEBI" id="CHEBI:49883"/>
        <note>4Fe-4S-S-AdoMet</note>
    </ligand>
</feature>
<dbReference type="GO" id="GO:1904047">
    <property type="term" value="F:S-adenosyl-L-methionine binding"/>
    <property type="evidence" value="ECO:0007669"/>
    <property type="project" value="UniProtKB-UniRule"/>
</dbReference>
<comment type="similarity">
    <text evidence="8">Belongs to the radical SAM superfamily. 7-carboxy-7-deazaguanine synthase family.</text>
</comment>
<dbReference type="InterPro" id="IPR058240">
    <property type="entry name" value="rSAM_sf"/>
</dbReference>
<dbReference type="GO" id="GO:0008616">
    <property type="term" value="P:tRNA queuosine(34) biosynthetic process"/>
    <property type="evidence" value="ECO:0007669"/>
    <property type="project" value="UniProtKB-UniRule"/>
</dbReference>
<dbReference type="InterPro" id="IPR024924">
    <property type="entry name" value="7-CO-7-deazaguanine_synth-like"/>
</dbReference>
<keyword evidence="8" id="KW-0671">Queuosine biosynthesis</keyword>
<feature type="binding site" evidence="8">
    <location>
        <position position="41"/>
    </location>
    <ligand>
        <name>Mg(2+)</name>
        <dbReference type="ChEBI" id="CHEBI:18420"/>
    </ligand>
</feature>
<evidence type="ECO:0000256" key="3">
    <source>
        <dbReference type="ARBA" id="ARBA00022723"/>
    </source>
</evidence>
<proteinExistence type="inferred from homology"/>
<feature type="binding site" evidence="8">
    <location>
        <begin position="13"/>
        <end position="15"/>
    </location>
    <ligand>
        <name>substrate</name>
    </ligand>
</feature>
<comment type="cofactor">
    <cofactor evidence="8">
        <name>Mg(2+)</name>
        <dbReference type="ChEBI" id="CHEBI:18420"/>
    </cofactor>
</comment>
<comment type="caution">
    <text evidence="8">Lacks conserved residue(s) required for the propagation of feature annotation.</text>
</comment>
<evidence type="ECO:0000256" key="6">
    <source>
        <dbReference type="ARBA" id="ARBA00023014"/>
    </source>
</evidence>
<comment type="function">
    <text evidence="8">Catalyzes the complex heterocyclic radical-mediated conversion of 6-carboxy-5,6,7,8-tetrahydropterin (CPH4) to 7-carboxy-7-deazaguanine (CDG), a step common to the biosynthetic pathways of all 7-deazapurine-containing compounds.</text>
</comment>
<dbReference type="AlphaFoldDB" id="D8K8Q5"/>
<evidence type="ECO:0000256" key="5">
    <source>
        <dbReference type="ARBA" id="ARBA00023004"/>
    </source>
</evidence>
<keyword evidence="7 8" id="KW-0456">Lyase</keyword>
<comment type="cofactor">
    <cofactor evidence="8">
        <name>S-adenosyl-L-methionine</name>
        <dbReference type="ChEBI" id="CHEBI:59789"/>
    </cofactor>
    <text evidence="8">Binds 1 S-adenosyl-L-methionine per subunit.</text>
</comment>
<feature type="binding site" evidence="8">
    <location>
        <begin position="38"/>
        <end position="40"/>
    </location>
    <ligand>
        <name>S-adenosyl-L-methionine</name>
        <dbReference type="ChEBI" id="CHEBI:59789"/>
    </ligand>
</feature>
<dbReference type="PANTHER" id="PTHR42836:SF1">
    <property type="entry name" value="7-CARBOXY-7-DEAZAGUANINE SYNTHASE"/>
    <property type="match status" value="1"/>
</dbReference>
<dbReference type="GO" id="GO:0000287">
    <property type="term" value="F:magnesium ion binding"/>
    <property type="evidence" value="ECO:0007669"/>
    <property type="project" value="UniProtKB-UniRule"/>
</dbReference>
<dbReference type="HOGENOM" id="CLU_066739_2_0_6"/>
<dbReference type="CDD" id="cd01335">
    <property type="entry name" value="Radical_SAM"/>
    <property type="match status" value="1"/>
</dbReference>
<dbReference type="Pfam" id="PF04055">
    <property type="entry name" value="Radical_SAM"/>
    <property type="match status" value="1"/>
</dbReference>
<organism evidence="10 11">
    <name type="scientific">Nitrosococcus watsoni (strain C-113)</name>
    <dbReference type="NCBI Taxonomy" id="105559"/>
    <lineage>
        <taxon>Bacteria</taxon>
        <taxon>Pseudomonadati</taxon>
        <taxon>Pseudomonadota</taxon>
        <taxon>Gammaproteobacteria</taxon>
        <taxon>Chromatiales</taxon>
        <taxon>Chromatiaceae</taxon>
        <taxon>Nitrosococcus</taxon>
    </lineage>
</organism>
<dbReference type="HAMAP" id="MF_00917">
    <property type="entry name" value="QueE"/>
    <property type="match status" value="1"/>
</dbReference>
<dbReference type="EC" id="4.3.99.3" evidence="8"/>
<dbReference type="UniPathway" id="UPA00391"/>
<dbReference type="eggNOG" id="COG0602">
    <property type="taxonomic scope" value="Bacteria"/>
</dbReference>
<keyword evidence="5 8" id="KW-0408">Iron</keyword>
<keyword evidence="4 8" id="KW-0460">Magnesium</keyword>
<keyword evidence="11" id="KW-1185">Reference proteome</keyword>
<dbReference type="SUPFAM" id="SSF102114">
    <property type="entry name" value="Radical SAM enzymes"/>
    <property type="match status" value="1"/>
</dbReference>
<feature type="binding site" evidence="8">
    <location>
        <position position="36"/>
    </location>
    <ligand>
        <name>[4Fe-4S] cluster</name>
        <dbReference type="ChEBI" id="CHEBI:49883"/>
        <note>4Fe-4S-S-AdoMet</note>
    </ligand>
</feature>
<dbReference type="InterPro" id="IPR027621">
    <property type="entry name" value="rSAM_QueE_gams"/>
</dbReference>
<evidence type="ECO:0000259" key="9">
    <source>
        <dbReference type="PROSITE" id="PS51918"/>
    </source>
</evidence>
<comment type="subunit">
    <text evidence="8">Homodimer.</text>
</comment>
<dbReference type="SFLD" id="SFLDS00029">
    <property type="entry name" value="Radical_SAM"/>
    <property type="match status" value="1"/>
</dbReference>
<gene>
    <name evidence="8" type="primary">queE</name>
    <name evidence="10" type="ordered locus">Nwat_0138</name>
</gene>
<name>D8K8Q5_NITWC</name>